<keyword evidence="1" id="KW-0472">Membrane</keyword>
<dbReference type="InterPro" id="IPR016989">
    <property type="entry name" value="Atp1_alphaprobac"/>
</dbReference>
<keyword evidence="1" id="KW-0812">Transmembrane</keyword>
<keyword evidence="3" id="KW-1185">Reference proteome</keyword>
<dbReference type="Proteomes" id="UP001330434">
    <property type="component" value="Chromosome"/>
</dbReference>
<feature type="transmembrane region" description="Helical" evidence="1">
    <location>
        <begin position="33"/>
        <end position="58"/>
    </location>
</feature>
<proteinExistence type="predicted"/>
<keyword evidence="1" id="KW-1133">Transmembrane helix</keyword>
<sequence length="90" mass="9723">MTKKQDLEDLKAKLDAFEGKKPTDEKPESSMGVLLNVGIELISGVLVGIGVGLLIDWAFSTKPWGLIAFFVLGSGAGMLNVYRALTKKQK</sequence>
<dbReference type="Pfam" id="PF09527">
    <property type="entry name" value="ATPase_gene1"/>
    <property type="match status" value="1"/>
</dbReference>
<dbReference type="InterPro" id="IPR032820">
    <property type="entry name" value="ATPase_put"/>
</dbReference>
<evidence type="ECO:0000313" key="2">
    <source>
        <dbReference type="EMBL" id="WVX67304.1"/>
    </source>
</evidence>
<reference evidence="2 3" key="1">
    <citation type="journal article" date="2024" name="Environ. Microbiol.">
        <title>Novel evolutionary insights on the interactions of the Holosporales (Alphaproteobacteria) with eukaryotic hosts from comparative genomics.</title>
        <authorList>
            <person name="Giovannini M."/>
            <person name="Petroni G."/>
            <person name="Castelli M."/>
        </authorList>
    </citation>
    <scope>NUCLEOTIDE SEQUENCE [LARGE SCALE GENOMIC DNA]</scope>
    <source>
        <strain evidence="2 3">US_Bl 15I1</strain>
    </source>
</reference>
<gene>
    <name evidence="2" type="ORF">Bealeia1_01503</name>
</gene>
<feature type="transmembrane region" description="Helical" evidence="1">
    <location>
        <begin position="64"/>
        <end position="85"/>
    </location>
</feature>
<name>A0ABZ2C9M9_9PROT</name>
<accession>A0ABZ2C9M9</accession>
<evidence type="ECO:0000313" key="3">
    <source>
        <dbReference type="Proteomes" id="UP001330434"/>
    </source>
</evidence>
<evidence type="ECO:0000256" key="1">
    <source>
        <dbReference type="SAM" id="Phobius"/>
    </source>
</evidence>
<dbReference type="RefSeq" id="WP_331256075.1">
    <property type="nucleotide sequence ID" value="NZ_CP133270.1"/>
</dbReference>
<dbReference type="EMBL" id="CP133270">
    <property type="protein sequence ID" value="WVX67304.1"/>
    <property type="molecule type" value="Genomic_DNA"/>
</dbReference>
<dbReference type="PIRSF" id="PIRSF032126">
    <property type="entry name" value="F0F1_ATP_synthase_subunit_I"/>
    <property type="match status" value="1"/>
</dbReference>
<protein>
    <submittedName>
        <fullName evidence="2">F0F1-ATPase subunit Ca2+/Mg2+ transporter</fullName>
    </submittedName>
</protein>
<organism evidence="2 3">
    <name type="scientific">Candidatus Bealeia paramacronuclearis</name>
    <dbReference type="NCBI Taxonomy" id="1921001"/>
    <lineage>
        <taxon>Bacteria</taxon>
        <taxon>Pseudomonadati</taxon>
        <taxon>Pseudomonadota</taxon>
        <taxon>Alphaproteobacteria</taxon>
        <taxon>Holosporales</taxon>
        <taxon>Holosporaceae</taxon>
        <taxon>Candidatus Bealeia</taxon>
    </lineage>
</organism>